<dbReference type="RefSeq" id="WP_209405231.1">
    <property type="nucleotide sequence ID" value="NZ_JAGIYQ010000005.1"/>
</dbReference>
<accession>A0A940NJY7</accession>
<evidence type="ECO:0000313" key="1">
    <source>
        <dbReference type="EMBL" id="MBP0725562.1"/>
    </source>
</evidence>
<evidence type="ECO:0000313" key="2">
    <source>
        <dbReference type="Proteomes" id="UP000682134"/>
    </source>
</evidence>
<protein>
    <submittedName>
        <fullName evidence="1">Uncharacterized protein</fullName>
    </submittedName>
</protein>
<proteinExistence type="predicted"/>
<dbReference type="EMBL" id="JAGIYQ010000005">
    <property type="protein sequence ID" value="MBP0725562.1"/>
    <property type="molecule type" value="Genomic_DNA"/>
</dbReference>
<organism evidence="1 2">
    <name type="scientific">Gottfriedia endophytica</name>
    <dbReference type="NCBI Taxonomy" id="2820819"/>
    <lineage>
        <taxon>Bacteria</taxon>
        <taxon>Bacillati</taxon>
        <taxon>Bacillota</taxon>
        <taxon>Bacilli</taxon>
        <taxon>Bacillales</taxon>
        <taxon>Bacillaceae</taxon>
        <taxon>Gottfriedia</taxon>
    </lineage>
</organism>
<gene>
    <name evidence="1" type="ORF">J5Y03_10215</name>
</gene>
<reference evidence="1" key="1">
    <citation type="submission" date="2021-04" db="EMBL/GenBank/DDBJ databases">
        <title>Genome seq and assembly of Bacillus sp.</title>
        <authorList>
            <person name="Chhetri G."/>
        </authorList>
    </citation>
    <scope>NUCLEOTIDE SEQUENCE</scope>
    <source>
        <strain evidence="1">RG28</strain>
    </source>
</reference>
<dbReference type="Proteomes" id="UP000682134">
    <property type="component" value="Unassembled WGS sequence"/>
</dbReference>
<sequence>MCPNCNNTGKILIEVFHGAWEIKVCNCEQSKLARENRKKAFVEWCEKFDEVYAASKKGGSLEYGNLVRSS</sequence>
<comment type="caution">
    <text evidence="1">The sequence shown here is derived from an EMBL/GenBank/DDBJ whole genome shotgun (WGS) entry which is preliminary data.</text>
</comment>
<name>A0A940NJY7_9BACI</name>
<dbReference type="AlphaFoldDB" id="A0A940NJY7"/>
<keyword evidence="2" id="KW-1185">Reference proteome</keyword>